<dbReference type="CDD" id="cd15457">
    <property type="entry name" value="NADAR"/>
    <property type="match status" value="1"/>
</dbReference>
<dbReference type="Proteomes" id="UP000240819">
    <property type="component" value="Segment"/>
</dbReference>
<protein>
    <recommendedName>
        <fullName evidence="1">NADAR domain-containing protein</fullName>
    </recommendedName>
</protein>
<proteinExistence type="predicted"/>
<organism evidence="2 3">
    <name type="scientific">Vibrio phage Ceto</name>
    <dbReference type="NCBI Taxonomy" id="2570300"/>
    <lineage>
        <taxon>Viruses</taxon>
        <taxon>Duplodnaviria</taxon>
        <taxon>Heunggongvirae</taxon>
        <taxon>Uroviricota</taxon>
        <taxon>Caudoviricetes</taxon>
        <taxon>Demerecviridae</taxon>
        <taxon>Ermolyevavirinae</taxon>
        <taxon>Cetovirus</taxon>
        <taxon>Cetovirus ceto</taxon>
    </lineage>
</organism>
<dbReference type="Pfam" id="PF08719">
    <property type="entry name" value="NADAR"/>
    <property type="match status" value="1"/>
</dbReference>
<evidence type="ECO:0000313" key="2">
    <source>
        <dbReference type="EMBL" id="AUG85088.1"/>
    </source>
</evidence>
<feature type="domain" description="NADAR" evidence="1">
    <location>
        <begin position="10"/>
        <end position="141"/>
    </location>
</feature>
<accession>A0A2H5BGJ0</accession>
<dbReference type="InterPro" id="IPR037238">
    <property type="entry name" value="YbiA-like_sf"/>
</dbReference>
<evidence type="ECO:0000313" key="3">
    <source>
        <dbReference type="Proteomes" id="UP000240819"/>
    </source>
</evidence>
<dbReference type="InterPro" id="IPR012816">
    <property type="entry name" value="NADAR"/>
</dbReference>
<evidence type="ECO:0000259" key="1">
    <source>
        <dbReference type="Pfam" id="PF08719"/>
    </source>
</evidence>
<reference evidence="2 3" key="1">
    <citation type="submission" date="2017-12" db="EMBL/GenBank/DDBJ databases">
        <authorList>
            <person name="Lestochi C.V."/>
            <person name="Miller K.C."/>
            <person name="Miller J.S."/>
            <person name="Stanton M.L."/>
            <person name="Broussard G.W."/>
        </authorList>
    </citation>
    <scope>NUCLEOTIDE SEQUENCE [LARGE SCALE GENOMIC DNA]</scope>
</reference>
<sequence length="152" mass="17696">MKKINSFRGEYAFLSNMFEVVIEHDGITYPSSENMYQAFKAEERRERKLIAKLPPNQSKNYWKFNPVKNQLFHCNKLVYMEKCLRAKFADPHLAHLLLATGDAELIEGNWWGDGFWGVSDKTGHGHNHLGKLLMKLREEIRESIEGKPTKES</sequence>
<keyword evidence="3" id="KW-1185">Reference proteome</keyword>
<name>A0A2H5BGJ0_9CAUD</name>
<dbReference type="Gene3D" id="1.10.357.40">
    <property type="entry name" value="YbiA-like"/>
    <property type="match status" value="1"/>
</dbReference>
<dbReference type="EMBL" id="MG649966">
    <property type="protein sequence ID" value="AUG85088.1"/>
    <property type="molecule type" value="Genomic_DNA"/>
</dbReference>
<gene>
    <name evidence="2" type="ORF">CETO_81</name>
</gene>
<dbReference type="SUPFAM" id="SSF143990">
    <property type="entry name" value="YbiA-like"/>
    <property type="match status" value="1"/>
</dbReference>